<feature type="domain" description="14-3-3" evidence="3">
    <location>
        <begin position="2"/>
        <end position="238"/>
    </location>
</feature>
<protein>
    <submittedName>
        <fullName evidence="4">14-3-3 protein</fullName>
    </submittedName>
</protein>
<evidence type="ECO:0000256" key="2">
    <source>
        <dbReference type="PIRSR" id="PIRSR000868-1"/>
    </source>
</evidence>
<dbReference type="GO" id="GO:0007165">
    <property type="term" value="P:signal transduction"/>
    <property type="evidence" value="ECO:0000318"/>
    <property type="project" value="GO_Central"/>
</dbReference>
<dbReference type="EMBL" id="DS113471">
    <property type="protein sequence ID" value="EAY04588.1"/>
    <property type="molecule type" value="Genomic_DNA"/>
</dbReference>
<keyword evidence="5" id="KW-1185">Reference proteome</keyword>
<dbReference type="InterPro" id="IPR036815">
    <property type="entry name" value="14-3-3_dom_sf"/>
</dbReference>
<evidence type="ECO:0000259" key="3">
    <source>
        <dbReference type="SMART" id="SM00101"/>
    </source>
</evidence>
<reference evidence="4" key="1">
    <citation type="submission" date="2006-10" db="EMBL/GenBank/DDBJ databases">
        <authorList>
            <person name="Amadeo P."/>
            <person name="Zhao Q."/>
            <person name="Wortman J."/>
            <person name="Fraser-Liggett C."/>
            <person name="Carlton J."/>
        </authorList>
    </citation>
    <scope>NUCLEOTIDE SEQUENCE</scope>
    <source>
        <strain evidence="4">G3</strain>
    </source>
</reference>
<dbReference type="Proteomes" id="UP000001542">
    <property type="component" value="Unassembled WGS sequence"/>
</dbReference>
<dbReference type="GO" id="GO:0008104">
    <property type="term" value="P:intracellular protein localization"/>
    <property type="evidence" value="ECO:0000318"/>
    <property type="project" value="GO_Central"/>
</dbReference>
<name>A2ERZ3_TRIV3</name>
<feature type="site" description="Interaction with phosphoserine on interacting protein" evidence="2">
    <location>
        <position position="57"/>
    </location>
</feature>
<dbReference type="SMR" id="A2ERZ3"/>
<dbReference type="AlphaFoldDB" id="A2ERZ3"/>
<comment type="similarity">
    <text evidence="1">Belongs to the 14-3-3 family.</text>
</comment>
<evidence type="ECO:0000313" key="4">
    <source>
        <dbReference type="EMBL" id="EAY04588.1"/>
    </source>
</evidence>
<dbReference type="InParanoid" id="A2ERZ3"/>
<dbReference type="CDD" id="cd08774">
    <property type="entry name" value="14-3-3"/>
    <property type="match status" value="1"/>
</dbReference>
<accession>A2ERZ3</accession>
<dbReference type="STRING" id="5722.A2ERZ3"/>
<reference evidence="4" key="2">
    <citation type="journal article" date="2007" name="Science">
        <title>Draft genome sequence of the sexually transmitted pathogen Trichomonas vaginalis.</title>
        <authorList>
            <person name="Carlton J.M."/>
            <person name="Hirt R.P."/>
            <person name="Silva J.C."/>
            <person name="Delcher A.L."/>
            <person name="Schatz M."/>
            <person name="Zhao Q."/>
            <person name="Wortman J.R."/>
            <person name="Bidwell S.L."/>
            <person name="Alsmark U.C.M."/>
            <person name="Besteiro S."/>
            <person name="Sicheritz-Ponten T."/>
            <person name="Noel C.J."/>
            <person name="Dacks J.B."/>
            <person name="Foster P.G."/>
            <person name="Simillion C."/>
            <person name="Van de Peer Y."/>
            <person name="Miranda-Saavedra D."/>
            <person name="Barton G.J."/>
            <person name="Westrop G.D."/>
            <person name="Mueller S."/>
            <person name="Dessi D."/>
            <person name="Fiori P.L."/>
            <person name="Ren Q."/>
            <person name="Paulsen I."/>
            <person name="Zhang H."/>
            <person name="Bastida-Corcuera F.D."/>
            <person name="Simoes-Barbosa A."/>
            <person name="Brown M.T."/>
            <person name="Hayes R.D."/>
            <person name="Mukherjee M."/>
            <person name="Okumura C.Y."/>
            <person name="Schneider R."/>
            <person name="Smith A.J."/>
            <person name="Vanacova S."/>
            <person name="Villalvazo M."/>
            <person name="Haas B.J."/>
            <person name="Pertea M."/>
            <person name="Feldblyum T.V."/>
            <person name="Utterback T.R."/>
            <person name="Shu C.L."/>
            <person name="Osoegawa K."/>
            <person name="de Jong P.J."/>
            <person name="Hrdy I."/>
            <person name="Horvathova L."/>
            <person name="Zubacova Z."/>
            <person name="Dolezal P."/>
            <person name="Malik S.B."/>
            <person name="Logsdon J.M. Jr."/>
            <person name="Henze K."/>
            <person name="Gupta A."/>
            <person name="Wang C.C."/>
            <person name="Dunne R.L."/>
            <person name="Upcroft J.A."/>
            <person name="Upcroft P."/>
            <person name="White O."/>
            <person name="Salzberg S.L."/>
            <person name="Tang P."/>
            <person name="Chiu C.-H."/>
            <person name="Lee Y.-S."/>
            <person name="Embley T.M."/>
            <person name="Coombs G.H."/>
            <person name="Mottram J.C."/>
            <person name="Tachezy J."/>
            <person name="Fraser-Liggett C.M."/>
            <person name="Johnson P.J."/>
        </authorList>
    </citation>
    <scope>NUCLEOTIDE SEQUENCE [LARGE SCALE GENOMIC DNA]</scope>
    <source>
        <strain evidence="4">G3</strain>
    </source>
</reference>
<dbReference type="Pfam" id="PF00244">
    <property type="entry name" value="14-3-3"/>
    <property type="match status" value="1"/>
</dbReference>
<dbReference type="OMA" id="MIKNYRQ"/>
<dbReference type="PRINTS" id="PR00305">
    <property type="entry name" value="1433ZETA"/>
</dbReference>
<gene>
    <name evidence="4" type="ORF">TVAG_233240</name>
</gene>
<sequence length="242" mass="27621">MNEESIAWKLAQVAMKAGQPNDAILYIKQALKTKTDLTKEEIDFFAHTYKKAINSPRNALVAMDNQLQLQSPDVLKAIEEHRAVLIEEITNICQDILNIIDSTLIPTTSNGKCIIYLNKLKGDYYRYLAEYASSKEIQEGHASRAKTCYEAALLSVNDEMVVSDPLNLGLILNYAVFQYEILNLHDDAIDKLDTAFNEAIRFLEELPEDQYNEAAIMLQLMRDNLSLWKEQRAEEIKIETSK</sequence>
<dbReference type="KEGG" id="tva:4762451"/>
<dbReference type="GO" id="GO:0005737">
    <property type="term" value="C:cytoplasm"/>
    <property type="evidence" value="ECO:0000318"/>
    <property type="project" value="GO_Central"/>
</dbReference>
<proteinExistence type="inferred from homology"/>
<dbReference type="VEuPathDB" id="TrichDB:TVAGG3_0486790"/>
<dbReference type="InterPro" id="IPR023410">
    <property type="entry name" value="14-3-3_domain"/>
</dbReference>
<evidence type="ECO:0000313" key="5">
    <source>
        <dbReference type="Proteomes" id="UP000001542"/>
    </source>
</evidence>
<dbReference type="Gene3D" id="1.20.190.20">
    <property type="entry name" value="14-3-3 domain"/>
    <property type="match status" value="1"/>
</dbReference>
<dbReference type="SMART" id="SM00101">
    <property type="entry name" value="14_3_3"/>
    <property type="match status" value="1"/>
</dbReference>
<feature type="site" description="Interaction with phosphoserine on interacting protein" evidence="2">
    <location>
        <position position="126"/>
    </location>
</feature>
<dbReference type="SUPFAM" id="SSF48445">
    <property type="entry name" value="14-3-3 protein"/>
    <property type="match status" value="1"/>
</dbReference>
<dbReference type="eggNOG" id="KOG0841">
    <property type="taxonomic scope" value="Eukaryota"/>
</dbReference>
<dbReference type="InterPro" id="IPR000308">
    <property type="entry name" value="14-3-3"/>
</dbReference>
<evidence type="ECO:0000256" key="1">
    <source>
        <dbReference type="ARBA" id="ARBA00006141"/>
    </source>
</evidence>
<dbReference type="PANTHER" id="PTHR18860">
    <property type="entry name" value="14-3-3 PROTEIN"/>
    <property type="match status" value="1"/>
</dbReference>
<dbReference type="RefSeq" id="XP_001316811.1">
    <property type="nucleotide sequence ID" value="XM_001316776.1"/>
</dbReference>
<organism evidence="4 5">
    <name type="scientific">Trichomonas vaginalis (strain ATCC PRA-98 / G3)</name>
    <dbReference type="NCBI Taxonomy" id="412133"/>
    <lineage>
        <taxon>Eukaryota</taxon>
        <taxon>Metamonada</taxon>
        <taxon>Parabasalia</taxon>
        <taxon>Trichomonadida</taxon>
        <taxon>Trichomonadidae</taxon>
        <taxon>Trichomonas</taxon>
    </lineage>
</organism>
<dbReference type="OrthoDB" id="10260625at2759"/>
<dbReference type="PIRSF" id="PIRSF000868">
    <property type="entry name" value="14-3-3"/>
    <property type="match status" value="1"/>
</dbReference>
<dbReference type="VEuPathDB" id="TrichDB:TVAG_233240"/>